<dbReference type="SUPFAM" id="SSF56219">
    <property type="entry name" value="DNase I-like"/>
    <property type="match status" value="1"/>
</dbReference>
<reference evidence="2" key="1">
    <citation type="submission" date="2021-03" db="EMBL/GenBank/DDBJ databases">
        <authorList>
            <person name="Bekaert M."/>
        </authorList>
    </citation>
    <scope>NUCLEOTIDE SEQUENCE</scope>
</reference>
<evidence type="ECO:0000313" key="3">
    <source>
        <dbReference type="Proteomes" id="UP000683360"/>
    </source>
</evidence>
<proteinExistence type="predicted"/>
<protein>
    <recommendedName>
        <fullName evidence="1">Endonuclease/exonuclease/phosphatase domain-containing protein</fullName>
    </recommendedName>
</protein>
<dbReference type="OrthoDB" id="6198803at2759"/>
<comment type="caution">
    <text evidence="2">The sequence shown here is derived from an EMBL/GenBank/DDBJ whole genome shotgun (WGS) entry which is preliminary data.</text>
</comment>
<dbReference type="Pfam" id="PF03372">
    <property type="entry name" value="Exo_endo_phos"/>
    <property type="match status" value="1"/>
</dbReference>
<feature type="domain" description="Endonuclease/exonuclease/phosphatase" evidence="1">
    <location>
        <begin position="2"/>
        <end position="180"/>
    </location>
</feature>
<organism evidence="2 3">
    <name type="scientific">Mytilus edulis</name>
    <name type="common">Blue mussel</name>
    <dbReference type="NCBI Taxonomy" id="6550"/>
    <lineage>
        <taxon>Eukaryota</taxon>
        <taxon>Metazoa</taxon>
        <taxon>Spiralia</taxon>
        <taxon>Lophotrochozoa</taxon>
        <taxon>Mollusca</taxon>
        <taxon>Bivalvia</taxon>
        <taxon>Autobranchia</taxon>
        <taxon>Pteriomorphia</taxon>
        <taxon>Mytilida</taxon>
        <taxon>Mytiloidea</taxon>
        <taxon>Mytilidae</taxon>
        <taxon>Mytilinae</taxon>
        <taxon>Mytilus</taxon>
    </lineage>
</organism>
<sequence>MAHVICLQEHWLFNFEQNLLGKSIQGINYKIRSVDDNNPISPIQKPRGYGGTAVVWSNKIDHIVDDTIQDGSERIVCIKIDTAPTPIIVVSTYMPCRGNRKTDDEFSECLDMLYEITRKYHSDHRIILCGDWNCDLTGKRTTRQCKLLQFLSECGYLKHPTSHTFTNSNGQECSTIDYIFLLDPAKNTSLKIIKLDLIASNTSDHYPIIGQFRANIRPKEIKVTTQYRNKINWDKVDIEEYQQSLNKRLQTLKLEENPNFINTEKLISILIETGQEMAPPKIHYIGVNQYTIGAPHPALSSVTTSTRDVARLPVKLKLLTGTYQLQSTRAAFNQNQVDPTCQLCNLESETLEHFISKCSALSSIRMSFLLEYDNLLKMSVCTKCSTNNKTVDTLCILNPSAVFCGCDCKCNCRQKLNLLEHLSRRLCFSLHVARNNILNALPSSNRKGLRAATPL</sequence>
<dbReference type="Gene3D" id="3.60.10.10">
    <property type="entry name" value="Endonuclease/exonuclease/phosphatase"/>
    <property type="match status" value="1"/>
</dbReference>
<evidence type="ECO:0000259" key="1">
    <source>
        <dbReference type="Pfam" id="PF03372"/>
    </source>
</evidence>
<evidence type="ECO:0000313" key="2">
    <source>
        <dbReference type="EMBL" id="CAG2219795.1"/>
    </source>
</evidence>
<dbReference type="GO" id="GO:0003824">
    <property type="term" value="F:catalytic activity"/>
    <property type="evidence" value="ECO:0007669"/>
    <property type="project" value="InterPro"/>
</dbReference>
<keyword evidence="3" id="KW-1185">Reference proteome</keyword>
<dbReference type="Proteomes" id="UP000683360">
    <property type="component" value="Unassembled WGS sequence"/>
</dbReference>
<dbReference type="InterPro" id="IPR005135">
    <property type="entry name" value="Endo/exonuclease/phosphatase"/>
</dbReference>
<dbReference type="AlphaFoldDB" id="A0A8S3SH63"/>
<dbReference type="EMBL" id="CAJPWZ010001642">
    <property type="protein sequence ID" value="CAG2219795.1"/>
    <property type="molecule type" value="Genomic_DNA"/>
</dbReference>
<gene>
    <name evidence="2" type="ORF">MEDL_33332</name>
</gene>
<dbReference type="InterPro" id="IPR036691">
    <property type="entry name" value="Endo/exonu/phosph_ase_sf"/>
</dbReference>
<accession>A0A8S3SH63</accession>
<name>A0A8S3SH63_MYTED</name>